<evidence type="ECO:0000313" key="2">
    <source>
        <dbReference type="EMBL" id="TFY59484.1"/>
    </source>
</evidence>
<dbReference type="EMBL" id="SEKV01000301">
    <property type="protein sequence ID" value="TFY59484.1"/>
    <property type="molecule type" value="Genomic_DNA"/>
</dbReference>
<dbReference type="STRING" id="34475.A0A4Y9YAG1"/>
<feature type="compositionally biased region" description="Basic and acidic residues" evidence="1">
    <location>
        <begin position="37"/>
        <end position="50"/>
    </location>
</feature>
<evidence type="ECO:0000256" key="1">
    <source>
        <dbReference type="SAM" id="MobiDB-lite"/>
    </source>
</evidence>
<proteinExistence type="predicted"/>
<gene>
    <name evidence="2" type="ORF">EVJ58_g5750</name>
</gene>
<accession>A0A4Y9YAG1</accession>
<name>A0A4Y9YAG1_9APHY</name>
<dbReference type="Proteomes" id="UP000298390">
    <property type="component" value="Unassembled WGS sequence"/>
</dbReference>
<protein>
    <submittedName>
        <fullName evidence="2">Uncharacterized protein</fullName>
    </submittedName>
</protein>
<sequence>MEEEDRAFRLYLEAHGFDTSLMGIEDEATPTIASHDSNLKEPESVDEKVV</sequence>
<dbReference type="AlphaFoldDB" id="A0A4Y9YAG1"/>
<evidence type="ECO:0000313" key="3">
    <source>
        <dbReference type="Proteomes" id="UP000298390"/>
    </source>
</evidence>
<organism evidence="2 3">
    <name type="scientific">Rhodofomes roseus</name>
    <dbReference type="NCBI Taxonomy" id="34475"/>
    <lineage>
        <taxon>Eukaryota</taxon>
        <taxon>Fungi</taxon>
        <taxon>Dikarya</taxon>
        <taxon>Basidiomycota</taxon>
        <taxon>Agaricomycotina</taxon>
        <taxon>Agaricomycetes</taxon>
        <taxon>Polyporales</taxon>
        <taxon>Rhodofomes</taxon>
    </lineage>
</organism>
<comment type="caution">
    <text evidence="2">The sequence shown here is derived from an EMBL/GenBank/DDBJ whole genome shotgun (WGS) entry which is preliminary data.</text>
</comment>
<feature type="region of interest" description="Disordered" evidence="1">
    <location>
        <begin position="27"/>
        <end position="50"/>
    </location>
</feature>
<reference evidence="2 3" key="1">
    <citation type="submission" date="2019-01" db="EMBL/GenBank/DDBJ databases">
        <title>Genome sequencing of the rare red list fungi Fomitopsis rosea.</title>
        <authorList>
            <person name="Buettner E."/>
            <person name="Kellner H."/>
        </authorList>
    </citation>
    <scope>NUCLEOTIDE SEQUENCE [LARGE SCALE GENOMIC DNA]</scope>
    <source>
        <strain evidence="2 3">DSM 105464</strain>
    </source>
</reference>